<dbReference type="WBParaSite" id="TMUE_0000001226.1">
    <property type="protein sequence ID" value="TMUE_0000001226.1"/>
    <property type="gene ID" value="WBGene00297133"/>
</dbReference>
<dbReference type="GO" id="GO:0044291">
    <property type="term" value="C:cell-cell contact zone"/>
    <property type="evidence" value="ECO:0007669"/>
    <property type="project" value="TreeGrafter"/>
</dbReference>
<dbReference type="Gene3D" id="2.60.40.3980">
    <property type="entry name" value="Cell-cell fusogen EFF/AFF, domain 3"/>
    <property type="match status" value="1"/>
</dbReference>
<dbReference type="InterPro" id="IPR029213">
    <property type="entry name" value="Fusogen_EFF/AFF"/>
</dbReference>
<name>A0A5S6Q1X8_TRIMR</name>
<accession>A0A5S6Q1X8</accession>
<reference evidence="2" key="1">
    <citation type="submission" date="2019-12" db="UniProtKB">
        <authorList>
            <consortium name="WormBaseParasite"/>
        </authorList>
    </citation>
    <scope>IDENTIFICATION</scope>
</reference>
<evidence type="ECO:0000313" key="1">
    <source>
        <dbReference type="Proteomes" id="UP000046395"/>
    </source>
</evidence>
<dbReference type="Gene3D" id="2.60.98.60">
    <property type="entry name" value="Cell-cell fusogen EFF/AFF, domain 1"/>
    <property type="match status" value="1"/>
</dbReference>
<evidence type="ECO:0000313" key="2">
    <source>
        <dbReference type="WBParaSite" id="TMUE_0000001226.1"/>
    </source>
</evidence>
<dbReference type="PANTHER" id="PTHR37415">
    <property type="entry name" value="EFF-1A"/>
    <property type="match status" value="1"/>
</dbReference>
<dbReference type="AlphaFoldDB" id="A0A5S6Q1X8"/>
<dbReference type="Proteomes" id="UP000046395">
    <property type="component" value="Unassembled WGS sequence"/>
</dbReference>
<protein>
    <submittedName>
        <fullName evidence="2">Uncharacterized protein</fullName>
    </submittedName>
</protein>
<keyword evidence="1" id="KW-1185">Reference proteome</keyword>
<dbReference type="InterPro" id="IPR043076">
    <property type="entry name" value="Fusogen_EFF/AFF_dom3"/>
</dbReference>
<proteinExistence type="predicted"/>
<sequence>MVIEPLPLRGRSEVATKAMLIHKVAVVANALRLLGIVHNSCDNCCLKLEEPKTSLRPLEERATISASLMEEAAVVIALAKPSMVGFHFQRMIILMAVLTCTVTVAVSALPHCTRTSVIAGQIRSVHLDTATVSVTMAAQVQLGLDETACFFVEVDKTGMTTSSNDSSAEDTYNTSIMHAIRYERAHQLYPVREQYTFAIPQLSSDCVCDCPGGEDHCSVGFSYKNCTASQTYCVRTYHAHQPSIGCQLPGEADLCCEVTARPLRNWRFGAVYLGQPLSIATFRYYLLAKRHHRWEIIKDEQFEAIATQAQRIGLTKNSIQVQLNGVRAAWQLKESMYFYRIGDQELSLRHGVPINRFHEHSVNKIGWFRWQEDKQCWDIRNGRIKMQAGHFLRTTNCQQQEYAETYNVDFFVSTAKEGDRNDDQGEEESLFLGHPVTNAEKWISNIRLVDRSSTSRQVVVEQNESPAVHLTVNFNGTTGFTHYYHGSDMSEFTGTVQMDSKSNRYLNITVHKAKGTLIGEVFDSNVEDKMEFAFSSYVGSEGGTNVSILVGVPASVNSSKWICLHPYEKPDLRKCRWISYTAEPLPLLEMPHGWVQAQGHCVDCNQLSPSNFLSYLNPANWVKGVNGWSEALAVGLEVAFYGIVALIVIALCRRLLCPVVVWSVCSSSGSKKNAREST</sequence>
<dbReference type="GO" id="GO:0000768">
    <property type="term" value="P:syncytium formation by plasma membrane fusion"/>
    <property type="evidence" value="ECO:0007669"/>
    <property type="project" value="TreeGrafter"/>
</dbReference>
<dbReference type="Pfam" id="PF14884">
    <property type="entry name" value="EFF-AFF"/>
    <property type="match status" value="1"/>
</dbReference>
<dbReference type="PANTHER" id="PTHR37415:SF1">
    <property type="entry name" value="CELL FUSION PROTEIN AFF-1"/>
    <property type="match status" value="1"/>
</dbReference>
<organism evidence="1 2">
    <name type="scientific">Trichuris muris</name>
    <name type="common">Mouse whipworm</name>
    <dbReference type="NCBI Taxonomy" id="70415"/>
    <lineage>
        <taxon>Eukaryota</taxon>
        <taxon>Metazoa</taxon>
        <taxon>Ecdysozoa</taxon>
        <taxon>Nematoda</taxon>
        <taxon>Enoplea</taxon>
        <taxon>Dorylaimia</taxon>
        <taxon>Trichinellida</taxon>
        <taxon>Trichuridae</taxon>
        <taxon>Trichuris</taxon>
    </lineage>
</organism>